<accession>K2KSQ0</accession>
<feature type="transmembrane region" description="Helical" evidence="6">
    <location>
        <begin position="38"/>
        <end position="56"/>
    </location>
</feature>
<keyword evidence="3 6" id="KW-0812">Transmembrane</keyword>
<gene>
    <name evidence="8" type="ORF">A10D4_11746</name>
</gene>
<reference evidence="8 9" key="1">
    <citation type="journal article" date="2012" name="J. Bacteriol.">
        <title>Genome Sequence of Idiomarina xiamenensis Type Strain 10-D-4.</title>
        <authorList>
            <person name="Lai Q."/>
            <person name="Wang L."/>
            <person name="Wang W."/>
            <person name="Shao Z."/>
        </authorList>
    </citation>
    <scope>NUCLEOTIDE SEQUENCE [LARGE SCALE GENOMIC DNA]</scope>
    <source>
        <strain evidence="8 9">10-D-4</strain>
    </source>
</reference>
<dbReference type="GO" id="GO:0016020">
    <property type="term" value="C:membrane"/>
    <property type="evidence" value="ECO:0007669"/>
    <property type="project" value="UniProtKB-SubCell"/>
</dbReference>
<evidence type="ECO:0000313" key="9">
    <source>
        <dbReference type="Proteomes" id="UP000014115"/>
    </source>
</evidence>
<evidence type="ECO:0000256" key="6">
    <source>
        <dbReference type="SAM" id="Phobius"/>
    </source>
</evidence>
<dbReference type="Proteomes" id="UP000014115">
    <property type="component" value="Unassembled WGS sequence"/>
</dbReference>
<evidence type="ECO:0000313" key="8">
    <source>
        <dbReference type="EMBL" id="EKE80630.1"/>
    </source>
</evidence>
<feature type="transmembrane region" description="Helical" evidence="6">
    <location>
        <begin position="100"/>
        <end position="117"/>
    </location>
</feature>
<dbReference type="PANTHER" id="PTHR32322">
    <property type="entry name" value="INNER MEMBRANE TRANSPORTER"/>
    <property type="match status" value="1"/>
</dbReference>
<dbReference type="InterPro" id="IPR050638">
    <property type="entry name" value="AA-Vitamin_Transporters"/>
</dbReference>
<evidence type="ECO:0000256" key="3">
    <source>
        <dbReference type="ARBA" id="ARBA00022692"/>
    </source>
</evidence>
<dbReference type="SUPFAM" id="SSF103481">
    <property type="entry name" value="Multidrug resistance efflux transporter EmrE"/>
    <property type="match status" value="2"/>
</dbReference>
<feature type="transmembrane region" description="Helical" evidence="6">
    <location>
        <begin position="277"/>
        <end position="296"/>
    </location>
</feature>
<proteinExistence type="inferred from homology"/>
<evidence type="ECO:0000259" key="7">
    <source>
        <dbReference type="Pfam" id="PF00892"/>
    </source>
</evidence>
<comment type="caution">
    <text evidence="8">The sequence shown here is derived from an EMBL/GenBank/DDBJ whole genome shotgun (WGS) entry which is preliminary data.</text>
</comment>
<dbReference type="InterPro" id="IPR000620">
    <property type="entry name" value="EamA_dom"/>
</dbReference>
<feature type="transmembrane region" description="Helical" evidence="6">
    <location>
        <begin position="7"/>
        <end position="26"/>
    </location>
</feature>
<name>K2KSQ0_9GAMM</name>
<comment type="similarity">
    <text evidence="2">Belongs to the EamA transporter family.</text>
</comment>
<evidence type="ECO:0000256" key="2">
    <source>
        <dbReference type="ARBA" id="ARBA00007362"/>
    </source>
</evidence>
<keyword evidence="9" id="KW-1185">Reference proteome</keyword>
<evidence type="ECO:0000256" key="1">
    <source>
        <dbReference type="ARBA" id="ARBA00004141"/>
    </source>
</evidence>
<feature type="domain" description="EamA" evidence="7">
    <location>
        <begin position="157"/>
        <end position="292"/>
    </location>
</feature>
<keyword evidence="4 6" id="KW-1133">Transmembrane helix</keyword>
<evidence type="ECO:0000256" key="5">
    <source>
        <dbReference type="ARBA" id="ARBA00023136"/>
    </source>
</evidence>
<feature type="transmembrane region" description="Helical" evidence="6">
    <location>
        <begin position="68"/>
        <end position="88"/>
    </location>
</feature>
<dbReference type="PATRIC" id="fig|740709.3.peg.2373"/>
<dbReference type="eggNOG" id="COG0697">
    <property type="taxonomic scope" value="Bacteria"/>
</dbReference>
<comment type="subcellular location">
    <subcellularLocation>
        <location evidence="1">Membrane</location>
        <topology evidence="1">Multi-pass membrane protein</topology>
    </subcellularLocation>
</comment>
<dbReference type="RefSeq" id="WP_008489734.1">
    <property type="nucleotide sequence ID" value="NZ_AMRG01000017.1"/>
</dbReference>
<dbReference type="Pfam" id="PF00892">
    <property type="entry name" value="EamA"/>
    <property type="match status" value="2"/>
</dbReference>
<feature type="transmembrane region" description="Helical" evidence="6">
    <location>
        <begin position="218"/>
        <end position="241"/>
    </location>
</feature>
<feature type="transmembrane region" description="Helical" evidence="6">
    <location>
        <begin position="154"/>
        <end position="174"/>
    </location>
</feature>
<organism evidence="8 9">
    <name type="scientific">Idiomarina xiamenensis 10-D-4</name>
    <dbReference type="NCBI Taxonomy" id="740709"/>
    <lineage>
        <taxon>Bacteria</taxon>
        <taxon>Pseudomonadati</taxon>
        <taxon>Pseudomonadota</taxon>
        <taxon>Gammaproteobacteria</taxon>
        <taxon>Alteromonadales</taxon>
        <taxon>Idiomarinaceae</taxon>
        <taxon>Idiomarina</taxon>
    </lineage>
</organism>
<feature type="transmembrane region" description="Helical" evidence="6">
    <location>
        <begin position="253"/>
        <end position="271"/>
    </location>
</feature>
<dbReference type="EMBL" id="AMRG01000017">
    <property type="protein sequence ID" value="EKE80630.1"/>
    <property type="molecule type" value="Genomic_DNA"/>
</dbReference>
<feature type="transmembrane region" description="Helical" evidence="6">
    <location>
        <begin position="124"/>
        <end position="142"/>
    </location>
</feature>
<feature type="domain" description="EamA" evidence="7">
    <location>
        <begin position="9"/>
        <end position="141"/>
    </location>
</feature>
<sequence length="306" mass="33105">MSESSRGTVLMLFICAFFWGSTFPVAKFVLNEMDGLSLAIWRFVIAASLLALYMLYRRERITRLSLAQWALVIVAGVVGIGAFNWALFTGLTQTAATNGALIMALSPLVTNLLVAIIQKRWLTLPQGLGIALALLGVLLVITDGQLQRLLQLQFNHGDQLVILGMLAWSAYTVCSQYISRWLALLPFTLLSMLAGCGALLLMSLAQSASHPVAALANLSWTATAGVLYVSIFATVLGYLLWLNGVKVLGPATASLFFNLVPVFSALTALLLGQPLTAIQLLGMVIVLSGLMLAPLWQRLRRRRATA</sequence>
<protein>
    <recommendedName>
        <fullName evidence="7">EamA domain-containing protein</fullName>
    </recommendedName>
</protein>
<dbReference type="AlphaFoldDB" id="K2KSQ0"/>
<feature type="transmembrane region" description="Helical" evidence="6">
    <location>
        <begin position="181"/>
        <end position="206"/>
    </location>
</feature>
<dbReference type="InterPro" id="IPR037185">
    <property type="entry name" value="EmrE-like"/>
</dbReference>
<dbReference type="PANTHER" id="PTHR32322:SF2">
    <property type="entry name" value="EAMA DOMAIN-CONTAINING PROTEIN"/>
    <property type="match status" value="1"/>
</dbReference>
<dbReference type="OrthoDB" id="4167046at2"/>
<keyword evidence="5 6" id="KW-0472">Membrane</keyword>
<evidence type="ECO:0000256" key="4">
    <source>
        <dbReference type="ARBA" id="ARBA00022989"/>
    </source>
</evidence>